<name>A0A3M7QCV3_BRAPC</name>
<comment type="caution">
    <text evidence="2">The sequence shown here is derived from an EMBL/GenBank/DDBJ whole genome shotgun (WGS) entry which is preliminary data.</text>
</comment>
<protein>
    <submittedName>
        <fullName evidence="2">Uncharacterized protein</fullName>
    </submittedName>
</protein>
<dbReference type="InterPro" id="IPR001680">
    <property type="entry name" value="WD40_rpt"/>
</dbReference>
<evidence type="ECO:0000313" key="2">
    <source>
        <dbReference type="EMBL" id="RNA09256.1"/>
    </source>
</evidence>
<reference evidence="2 3" key="1">
    <citation type="journal article" date="2018" name="Sci. Rep.">
        <title>Genomic signatures of local adaptation to the degree of environmental predictability in rotifers.</title>
        <authorList>
            <person name="Franch-Gras L."/>
            <person name="Hahn C."/>
            <person name="Garcia-Roger E.M."/>
            <person name="Carmona M.J."/>
            <person name="Serra M."/>
            <person name="Gomez A."/>
        </authorList>
    </citation>
    <scope>NUCLEOTIDE SEQUENCE [LARGE SCALE GENOMIC DNA]</scope>
    <source>
        <strain evidence="2">HYR1</strain>
    </source>
</reference>
<dbReference type="Gene3D" id="2.130.10.10">
    <property type="entry name" value="YVTN repeat-like/Quinoprotein amine dehydrogenase"/>
    <property type="match status" value="1"/>
</dbReference>
<organism evidence="2 3">
    <name type="scientific">Brachionus plicatilis</name>
    <name type="common">Marine rotifer</name>
    <name type="synonym">Brachionus muelleri</name>
    <dbReference type="NCBI Taxonomy" id="10195"/>
    <lineage>
        <taxon>Eukaryota</taxon>
        <taxon>Metazoa</taxon>
        <taxon>Spiralia</taxon>
        <taxon>Gnathifera</taxon>
        <taxon>Rotifera</taxon>
        <taxon>Eurotatoria</taxon>
        <taxon>Monogononta</taxon>
        <taxon>Pseudotrocha</taxon>
        <taxon>Ploima</taxon>
        <taxon>Brachionidae</taxon>
        <taxon>Brachionus</taxon>
    </lineage>
</organism>
<dbReference type="Proteomes" id="UP000276133">
    <property type="component" value="Unassembled WGS sequence"/>
</dbReference>
<accession>A0A3M7QCV3</accession>
<dbReference type="AlphaFoldDB" id="A0A3M7QCV3"/>
<gene>
    <name evidence="2" type="ORF">BpHYR1_022549</name>
</gene>
<dbReference type="InterPro" id="IPR015943">
    <property type="entry name" value="WD40/YVTN_repeat-like_dom_sf"/>
</dbReference>
<proteinExistence type="predicted"/>
<dbReference type="InterPro" id="IPR036322">
    <property type="entry name" value="WD40_repeat_dom_sf"/>
</dbReference>
<keyword evidence="3" id="KW-1185">Reference proteome</keyword>
<keyword evidence="1" id="KW-0853">WD repeat</keyword>
<evidence type="ECO:0000313" key="3">
    <source>
        <dbReference type="Proteomes" id="UP000276133"/>
    </source>
</evidence>
<feature type="repeat" description="WD" evidence="1">
    <location>
        <begin position="439"/>
        <end position="480"/>
    </location>
</feature>
<dbReference type="SUPFAM" id="SSF50978">
    <property type="entry name" value="WD40 repeat-like"/>
    <property type="match status" value="1"/>
</dbReference>
<dbReference type="EMBL" id="REGN01006503">
    <property type="protein sequence ID" value="RNA09256.1"/>
    <property type="molecule type" value="Genomic_DNA"/>
</dbReference>
<dbReference type="SMART" id="SM00320">
    <property type="entry name" value="WD40"/>
    <property type="match status" value="2"/>
</dbReference>
<dbReference type="PROSITE" id="PS50082">
    <property type="entry name" value="WD_REPEATS_2"/>
    <property type="match status" value="1"/>
</dbReference>
<sequence length="510" mass="59659">MSCEYCYKNQFDLLLFILPCGYSVCYEHLTYQDTLFKCLVCQDHLIEKKSCFEMRKNRKKLDEMEFLELKQSILLSCDKIDILKKDIKFSVNENFSNVINQIDLKRELLKYELDKLVDDYHESLLKEVKNCESKFVDLMEAQIKQINTEKIRTFLSQTFDDKDIKTKNNYLSELKIQKFDILFNNFEKLKNFKFNQSFKKSDIDFAVFFGTINSTEVTDDLQLSSKEPEYKNSVPFLNKFNLRCQFGTNNFVELSTGELVSSSLSNRSNLLMINPSSGQMTEISHFLDESEIIFIFLGQEDKLITISEGGYVKIWQNGKCLNFFNLKEKILFADLNSSDFIFTNDLLFVTLFDLEVGIYKKTCYSIKEQITALKILSNKVFLTGHRDKIIEWDIESEQNLREYKMYGEVFCIDILNENKFICTTNICMTLVVNCKTIFKNCYENPISSVKFCGDGNILSVGMQDEKVKLWKMDNFDLEYEANVTKPCFARILKSGRLAYTDCQGRVYISD</sequence>
<evidence type="ECO:0000256" key="1">
    <source>
        <dbReference type="PROSITE-ProRule" id="PRU00221"/>
    </source>
</evidence>